<keyword evidence="1" id="KW-0472">Membrane</keyword>
<proteinExistence type="predicted"/>
<reference evidence="2" key="2">
    <citation type="journal article" date="2015" name="Fish Shellfish Immunol.">
        <title>Early steps in the European eel (Anguilla anguilla)-Vibrio vulnificus interaction in the gills: Role of the RtxA13 toxin.</title>
        <authorList>
            <person name="Callol A."/>
            <person name="Pajuelo D."/>
            <person name="Ebbesson L."/>
            <person name="Teles M."/>
            <person name="MacKenzie S."/>
            <person name="Amaro C."/>
        </authorList>
    </citation>
    <scope>NUCLEOTIDE SEQUENCE</scope>
</reference>
<evidence type="ECO:0000256" key="1">
    <source>
        <dbReference type="SAM" id="Phobius"/>
    </source>
</evidence>
<evidence type="ECO:0000313" key="2">
    <source>
        <dbReference type="EMBL" id="JAH43167.1"/>
    </source>
</evidence>
<keyword evidence="1" id="KW-0812">Transmembrane</keyword>
<feature type="transmembrane region" description="Helical" evidence="1">
    <location>
        <begin position="15"/>
        <end position="31"/>
    </location>
</feature>
<accession>A0A0E9SPI1</accession>
<dbReference type="EMBL" id="GBXM01065410">
    <property type="protein sequence ID" value="JAH43167.1"/>
    <property type="molecule type" value="Transcribed_RNA"/>
</dbReference>
<protein>
    <submittedName>
        <fullName evidence="2">Uncharacterized protein</fullName>
    </submittedName>
</protein>
<sequence>MEGEAVHCPFKKSKVLLQSTLITFISFFLNCRRH</sequence>
<dbReference type="AlphaFoldDB" id="A0A0E9SPI1"/>
<organism evidence="2">
    <name type="scientific">Anguilla anguilla</name>
    <name type="common">European freshwater eel</name>
    <name type="synonym">Muraena anguilla</name>
    <dbReference type="NCBI Taxonomy" id="7936"/>
    <lineage>
        <taxon>Eukaryota</taxon>
        <taxon>Metazoa</taxon>
        <taxon>Chordata</taxon>
        <taxon>Craniata</taxon>
        <taxon>Vertebrata</taxon>
        <taxon>Euteleostomi</taxon>
        <taxon>Actinopterygii</taxon>
        <taxon>Neopterygii</taxon>
        <taxon>Teleostei</taxon>
        <taxon>Anguilliformes</taxon>
        <taxon>Anguillidae</taxon>
        <taxon>Anguilla</taxon>
    </lineage>
</organism>
<reference evidence="2" key="1">
    <citation type="submission" date="2014-11" db="EMBL/GenBank/DDBJ databases">
        <authorList>
            <person name="Amaro Gonzalez C."/>
        </authorList>
    </citation>
    <scope>NUCLEOTIDE SEQUENCE</scope>
</reference>
<name>A0A0E9SPI1_ANGAN</name>
<keyword evidence="1" id="KW-1133">Transmembrane helix</keyword>